<dbReference type="PROSITE" id="PS51996">
    <property type="entry name" value="TR_MART"/>
    <property type="match status" value="1"/>
</dbReference>
<gene>
    <name evidence="8" type="ORF">JYZ213_LOCUS37049</name>
</gene>
<dbReference type="InterPro" id="IPR001611">
    <property type="entry name" value="Leu-rich_rpt"/>
</dbReference>
<feature type="transmembrane region" description="Helical" evidence="7">
    <location>
        <begin position="503"/>
        <end position="523"/>
    </location>
</feature>
<evidence type="ECO:0000256" key="4">
    <source>
        <dbReference type="ARBA" id="ARBA00022695"/>
    </source>
</evidence>
<comment type="similarity">
    <text evidence="1 6">Belongs to the Arg-specific ADP-ribosyltransferase family.</text>
</comment>
<sequence>MAAKDVYSDGTENKHDRFLDVGQEPRRMLQPIEGYQKMPLVSLDKAVEPIVFYCPDINRRVFIAMSNCENPADGLDQNESASIFLYTMEWEPQEECLYYVLNKTLRTENRQKLRPWYSYLKLVLTALQKLSAEKQTIWRGVTLDLSQQYEVGKRYVWWAFSSCTRSLAILASEQFLGKHGSRTLFSIECQNGKKIRSHSYIDVEDEILLLPATQFEVISKLNPSSDLHIIHLKQVDPPFSLIELPPTRITLQVTSQTKKNEIKLSNNYRNEKLEELIAQCPFKGTVNLKSQKLTDNDIPIIIQHAIIDKKCSYLSIKKNMITDNGINHLAKAIESNTSLGVLALDNNKITDVGVHYIAQALQANTRLVLLNISDNQITEKGARFLSEFLQANSTLQDLLIDYTSIGDRGIQYLANTLVQNSTLEYLSLAATGLTDNGVENLAEMLNHNTTLIDLNVGHNPITDSGIKLILDALCNNNVLQKLQIRCKQMTNRFIKDIENMLKVLIQTLVDVIISLPFFIYITYRSYTTIKDANDYFVFLVVLSTTNILYYATFSLGFYIYFCSSSRFRKQIIYVLVGIHLKYCCRINVQERNNNNQIIPQLTTNKPALSMNNIHTAQ</sequence>
<evidence type="ECO:0000313" key="8">
    <source>
        <dbReference type="EMBL" id="CAF1388146.1"/>
    </source>
</evidence>
<evidence type="ECO:0000256" key="3">
    <source>
        <dbReference type="ARBA" id="ARBA00022679"/>
    </source>
</evidence>
<reference evidence="8" key="1">
    <citation type="submission" date="2021-02" db="EMBL/GenBank/DDBJ databases">
        <authorList>
            <person name="Nowell W R."/>
        </authorList>
    </citation>
    <scope>NUCLEOTIDE SEQUENCE</scope>
</reference>
<protein>
    <recommendedName>
        <fullName evidence="6">NAD(P)(+)--arginine ADP-ribosyltransferase</fullName>
        <ecNumber evidence="6">2.4.2.31</ecNumber>
    </recommendedName>
    <alternativeName>
        <fullName evidence="6">Mono(ADP-ribosyl)transferase</fullName>
    </alternativeName>
</protein>
<dbReference type="PANTHER" id="PTHR24114">
    <property type="entry name" value="LEUCINE RICH REPEAT FAMILY PROTEIN"/>
    <property type="match status" value="1"/>
</dbReference>
<dbReference type="AlphaFoldDB" id="A0A815K3P9"/>
<evidence type="ECO:0000256" key="5">
    <source>
        <dbReference type="ARBA" id="ARBA00047597"/>
    </source>
</evidence>
<dbReference type="InterPro" id="IPR000768">
    <property type="entry name" value="ART"/>
</dbReference>
<keyword evidence="6" id="KW-0520">NAD</keyword>
<accession>A0A815K3P9</accession>
<comment type="caution">
    <text evidence="8">The sequence shown here is derived from an EMBL/GenBank/DDBJ whole genome shotgun (WGS) entry which is preliminary data.</text>
</comment>
<dbReference type="InterPro" id="IPR032675">
    <property type="entry name" value="LRR_dom_sf"/>
</dbReference>
<evidence type="ECO:0000256" key="1">
    <source>
        <dbReference type="ARBA" id="ARBA00009558"/>
    </source>
</evidence>
<keyword evidence="6" id="KW-0521">NADP</keyword>
<dbReference type="EMBL" id="CAJNOG010000955">
    <property type="protein sequence ID" value="CAF1388146.1"/>
    <property type="molecule type" value="Genomic_DNA"/>
</dbReference>
<dbReference type="SUPFAM" id="SSF52047">
    <property type="entry name" value="RNI-like"/>
    <property type="match status" value="1"/>
</dbReference>
<dbReference type="SMART" id="SM00368">
    <property type="entry name" value="LRR_RI"/>
    <property type="match status" value="6"/>
</dbReference>
<dbReference type="Gene3D" id="3.90.176.10">
    <property type="entry name" value="Toxin ADP-ribosyltransferase, Chain A, domain 1"/>
    <property type="match status" value="1"/>
</dbReference>
<evidence type="ECO:0000313" key="9">
    <source>
        <dbReference type="Proteomes" id="UP000663845"/>
    </source>
</evidence>
<keyword evidence="3 6" id="KW-0808">Transferase</keyword>
<keyword evidence="7" id="KW-0812">Transmembrane</keyword>
<dbReference type="Pfam" id="PF01129">
    <property type="entry name" value="ART"/>
    <property type="match status" value="1"/>
</dbReference>
<dbReference type="Gene3D" id="3.80.10.10">
    <property type="entry name" value="Ribonuclease Inhibitor"/>
    <property type="match status" value="2"/>
</dbReference>
<dbReference type="GO" id="GO:0106274">
    <property type="term" value="F:NAD+-protein-arginine ADP-ribosyltransferase activity"/>
    <property type="evidence" value="ECO:0007669"/>
    <property type="project" value="UniProtKB-EC"/>
</dbReference>
<evidence type="ECO:0000256" key="7">
    <source>
        <dbReference type="SAM" id="Phobius"/>
    </source>
</evidence>
<feature type="transmembrane region" description="Helical" evidence="7">
    <location>
        <begin position="535"/>
        <end position="561"/>
    </location>
</feature>
<dbReference type="Proteomes" id="UP000663845">
    <property type="component" value="Unassembled WGS sequence"/>
</dbReference>
<dbReference type="Pfam" id="PF13516">
    <property type="entry name" value="LRR_6"/>
    <property type="match status" value="4"/>
</dbReference>
<keyword evidence="7" id="KW-0472">Membrane</keyword>
<keyword evidence="2 6" id="KW-0328">Glycosyltransferase</keyword>
<evidence type="ECO:0000256" key="2">
    <source>
        <dbReference type="ARBA" id="ARBA00022676"/>
    </source>
</evidence>
<proteinExistence type="inferred from homology"/>
<evidence type="ECO:0000256" key="6">
    <source>
        <dbReference type="RuleBase" id="RU361228"/>
    </source>
</evidence>
<dbReference type="PANTHER" id="PTHR24114:SF2">
    <property type="entry name" value="F-BOX DOMAIN-CONTAINING PROTEIN-RELATED"/>
    <property type="match status" value="1"/>
</dbReference>
<name>A0A815K3P9_9BILA</name>
<comment type="catalytic activity">
    <reaction evidence="5 6">
        <text>L-arginyl-[protein] + NAD(+) = N(omega)-(ADP-D-ribosyl)-L-arginyl-[protein] + nicotinamide + H(+)</text>
        <dbReference type="Rhea" id="RHEA:19149"/>
        <dbReference type="Rhea" id="RHEA-COMP:10532"/>
        <dbReference type="Rhea" id="RHEA-COMP:15087"/>
        <dbReference type="ChEBI" id="CHEBI:15378"/>
        <dbReference type="ChEBI" id="CHEBI:17154"/>
        <dbReference type="ChEBI" id="CHEBI:29965"/>
        <dbReference type="ChEBI" id="CHEBI:57540"/>
        <dbReference type="ChEBI" id="CHEBI:142554"/>
        <dbReference type="EC" id="2.4.2.31"/>
    </reaction>
</comment>
<dbReference type="InterPro" id="IPR052394">
    <property type="entry name" value="LRR-containing"/>
</dbReference>
<dbReference type="EC" id="2.4.2.31" evidence="6"/>
<keyword evidence="7" id="KW-1133">Transmembrane helix</keyword>
<organism evidence="8 9">
    <name type="scientific">Adineta steineri</name>
    <dbReference type="NCBI Taxonomy" id="433720"/>
    <lineage>
        <taxon>Eukaryota</taxon>
        <taxon>Metazoa</taxon>
        <taxon>Spiralia</taxon>
        <taxon>Gnathifera</taxon>
        <taxon>Rotifera</taxon>
        <taxon>Eurotatoria</taxon>
        <taxon>Bdelloidea</taxon>
        <taxon>Adinetida</taxon>
        <taxon>Adinetidae</taxon>
        <taxon>Adineta</taxon>
    </lineage>
</organism>
<keyword evidence="4" id="KW-0548">Nucleotidyltransferase</keyword>
<dbReference type="SUPFAM" id="SSF56399">
    <property type="entry name" value="ADP-ribosylation"/>
    <property type="match status" value="1"/>
</dbReference>
<dbReference type="GO" id="GO:0016779">
    <property type="term" value="F:nucleotidyltransferase activity"/>
    <property type="evidence" value="ECO:0007669"/>
    <property type="project" value="UniProtKB-KW"/>
</dbReference>